<dbReference type="RefSeq" id="WP_190888627.1">
    <property type="nucleotide sequence ID" value="NZ_JACWZY010000017.1"/>
</dbReference>
<accession>A0A927ANX0</accession>
<dbReference type="Pfam" id="PF04023">
    <property type="entry name" value="FeoA"/>
    <property type="match status" value="1"/>
</dbReference>
<evidence type="ECO:0000313" key="3">
    <source>
        <dbReference type="EMBL" id="MBD2702779.1"/>
    </source>
</evidence>
<evidence type="ECO:0000313" key="4">
    <source>
        <dbReference type="Proteomes" id="UP000598820"/>
    </source>
</evidence>
<dbReference type="InterPro" id="IPR052713">
    <property type="entry name" value="FeoA"/>
</dbReference>
<evidence type="ECO:0000256" key="1">
    <source>
        <dbReference type="ARBA" id="ARBA00023004"/>
    </source>
</evidence>
<dbReference type="InterPro" id="IPR008988">
    <property type="entry name" value="Transcriptional_repressor_C"/>
</dbReference>
<evidence type="ECO:0000259" key="2">
    <source>
        <dbReference type="SMART" id="SM00899"/>
    </source>
</evidence>
<dbReference type="EMBL" id="JACWZY010000017">
    <property type="protein sequence ID" value="MBD2702779.1"/>
    <property type="molecule type" value="Genomic_DNA"/>
</dbReference>
<dbReference type="PANTHER" id="PTHR42954:SF2">
    <property type="entry name" value="FE(2+) TRANSPORT PROTEIN A"/>
    <property type="match status" value="1"/>
</dbReference>
<keyword evidence="4" id="KW-1185">Reference proteome</keyword>
<dbReference type="InterPro" id="IPR007167">
    <property type="entry name" value="Fe-transptr_FeoA-like"/>
</dbReference>
<comment type="caution">
    <text evidence="3">The sequence shown here is derived from an EMBL/GenBank/DDBJ whole genome shotgun (WGS) entry which is preliminary data.</text>
</comment>
<dbReference type="PANTHER" id="PTHR42954">
    <property type="entry name" value="FE(2+) TRANSPORT PROTEIN A"/>
    <property type="match status" value="1"/>
</dbReference>
<dbReference type="AlphaFoldDB" id="A0A927ANX0"/>
<dbReference type="GO" id="GO:0046914">
    <property type="term" value="F:transition metal ion binding"/>
    <property type="evidence" value="ECO:0007669"/>
    <property type="project" value="InterPro"/>
</dbReference>
<keyword evidence="1" id="KW-0408">Iron</keyword>
<dbReference type="SUPFAM" id="SSF50037">
    <property type="entry name" value="C-terminal domain of transcriptional repressors"/>
    <property type="match status" value="1"/>
</dbReference>
<name>A0A927ANX0_9BACT</name>
<dbReference type="SMART" id="SM00899">
    <property type="entry name" value="FeoA"/>
    <property type="match status" value="1"/>
</dbReference>
<sequence>MNKRSVADLKTGERATIQSFTDETMSLKLLEMGCLPGAQVYLSAKAPLGDPICLNVAGYVLAMRRAEAATILIDND</sequence>
<gene>
    <name evidence="3" type="ORF">IC229_19180</name>
</gene>
<protein>
    <submittedName>
        <fullName evidence="3">Ferrous iron transport protein A</fullName>
    </submittedName>
</protein>
<dbReference type="InterPro" id="IPR038157">
    <property type="entry name" value="FeoA_core_dom"/>
</dbReference>
<feature type="domain" description="Ferrous iron transporter FeoA-like" evidence="2">
    <location>
        <begin position="4"/>
        <end position="75"/>
    </location>
</feature>
<proteinExistence type="predicted"/>
<dbReference type="Proteomes" id="UP000598820">
    <property type="component" value="Unassembled WGS sequence"/>
</dbReference>
<organism evidence="3 4">
    <name type="scientific">Spirosoma profusum</name>
    <dbReference type="NCBI Taxonomy" id="2771354"/>
    <lineage>
        <taxon>Bacteria</taxon>
        <taxon>Pseudomonadati</taxon>
        <taxon>Bacteroidota</taxon>
        <taxon>Cytophagia</taxon>
        <taxon>Cytophagales</taxon>
        <taxon>Cytophagaceae</taxon>
        <taxon>Spirosoma</taxon>
    </lineage>
</organism>
<reference evidence="3" key="1">
    <citation type="submission" date="2020-09" db="EMBL/GenBank/DDBJ databases">
        <authorList>
            <person name="Kim M.K."/>
        </authorList>
    </citation>
    <scope>NUCLEOTIDE SEQUENCE</scope>
    <source>
        <strain evidence="3">BT702</strain>
    </source>
</reference>
<dbReference type="Gene3D" id="2.30.30.90">
    <property type="match status" value="1"/>
</dbReference>